<evidence type="ECO:0000256" key="2">
    <source>
        <dbReference type="ARBA" id="ARBA00004170"/>
    </source>
</evidence>
<reference evidence="11 12" key="1">
    <citation type="submission" date="2022-11" db="EMBL/GenBank/DDBJ databases">
        <title>Host association and intracellularity evolved multiple times independently in the Rickettsiales.</title>
        <authorList>
            <person name="Castelli M."/>
            <person name="Nardi T."/>
            <person name="Gammuto L."/>
            <person name="Bellinzona G."/>
            <person name="Sabaneyeva E."/>
            <person name="Potekhin A."/>
            <person name="Serra V."/>
            <person name="Petroni G."/>
            <person name="Sassera D."/>
        </authorList>
    </citation>
    <scope>NUCLEOTIDE SEQUENCE [LARGE SCALE GENOMIC DNA]</scope>
    <source>
        <strain evidence="11 12">NDG2</strain>
    </source>
</reference>
<keyword evidence="5 10" id="KW-0375">Hydrogen ion transport</keyword>
<keyword evidence="9 10" id="KW-0066">ATP synthesis</keyword>
<sequence>MPSLKDIKNRIKGISSTKKITQAMKIVSASRLKQSQNNIGKTQHYLKALNDLLIDLYNLDHSLFFSSHSPYLRKGEGKNVLLVIFSSDKGLCGSFNSKITSAVANIIEHNKSQGKNIRLICVGNKISQYINAHYKDLMEFSMPFANLENKNISYNHSASLGQKIRDLFMSGVVDECRVLYTKYHTVMKQEITNVQLLPFGIECIEGLSNKEQAGKTVFEVDNKLSNVLESIIVNLINAIIFNVYANSITCEYSARMIAMDGATQNSIKVLKELNLLYNRSRQALITKELMEIISGAEAIN</sequence>
<dbReference type="Proteomes" id="UP001327219">
    <property type="component" value="Chromosome"/>
</dbReference>
<name>A0ABZ0UMF5_9RICK</name>
<evidence type="ECO:0000256" key="4">
    <source>
        <dbReference type="ARBA" id="ARBA00022448"/>
    </source>
</evidence>
<gene>
    <name evidence="10" type="primary">atpG</name>
    <name evidence="11" type="ORF">Bandiella_00352</name>
</gene>
<keyword evidence="6 10" id="KW-0406">Ion transport</keyword>
<evidence type="ECO:0000256" key="8">
    <source>
        <dbReference type="ARBA" id="ARBA00023196"/>
    </source>
</evidence>
<accession>A0ABZ0UMF5</accession>
<dbReference type="PANTHER" id="PTHR11693:SF22">
    <property type="entry name" value="ATP SYNTHASE SUBUNIT GAMMA, MITOCHONDRIAL"/>
    <property type="match status" value="1"/>
</dbReference>
<dbReference type="Pfam" id="PF00231">
    <property type="entry name" value="ATP-synt"/>
    <property type="match status" value="1"/>
</dbReference>
<dbReference type="SUPFAM" id="SSF52943">
    <property type="entry name" value="ATP synthase (F1-ATPase), gamma subunit"/>
    <property type="match status" value="1"/>
</dbReference>
<keyword evidence="8 10" id="KW-0139">CF(1)</keyword>
<dbReference type="InterPro" id="IPR035968">
    <property type="entry name" value="ATP_synth_F1_ATPase_gsu"/>
</dbReference>
<dbReference type="InterPro" id="IPR023632">
    <property type="entry name" value="ATP_synth_F1_gsu_CS"/>
</dbReference>
<evidence type="ECO:0000313" key="12">
    <source>
        <dbReference type="Proteomes" id="UP001327219"/>
    </source>
</evidence>
<evidence type="ECO:0000313" key="11">
    <source>
        <dbReference type="EMBL" id="WPX96243.1"/>
    </source>
</evidence>
<proteinExistence type="inferred from homology"/>
<evidence type="ECO:0000256" key="6">
    <source>
        <dbReference type="ARBA" id="ARBA00023065"/>
    </source>
</evidence>
<keyword evidence="12" id="KW-1185">Reference proteome</keyword>
<evidence type="ECO:0000256" key="5">
    <source>
        <dbReference type="ARBA" id="ARBA00022781"/>
    </source>
</evidence>
<comment type="subcellular location">
    <subcellularLocation>
        <location evidence="10">Cell membrane</location>
        <topology evidence="10">Peripheral membrane protein</topology>
    </subcellularLocation>
    <subcellularLocation>
        <location evidence="2">Membrane</location>
        <topology evidence="2">Peripheral membrane protein</topology>
    </subcellularLocation>
</comment>
<dbReference type="InterPro" id="IPR000131">
    <property type="entry name" value="ATP_synth_F1_gsu"/>
</dbReference>
<dbReference type="EMBL" id="CP110820">
    <property type="protein sequence ID" value="WPX96243.1"/>
    <property type="molecule type" value="Genomic_DNA"/>
</dbReference>
<evidence type="ECO:0000256" key="9">
    <source>
        <dbReference type="ARBA" id="ARBA00023310"/>
    </source>
</evidence>
<organism evidence="11 12">
    <name type="scientific">Candidatus Bandiella euplotis</name>
    <dbReference type="NCBI Taxonomy" id="1664265"/>
    <lineage>
        <taxon>Bacteria</taxon>
        <taxon>Pseudomonadati</taxon>
        <taxon>Pseudomonadota</taxon>
        <taxon>Alphaproteobacteria</taxon>
        <taxon>Rickettsiales</taxon>
        <taxon>Candidatus Midichloriaceae</taxon>
        <taxon>Candidatus Bandiella</taxon>
    </lineage>
</organism>
<evidence type="ECO:0000256" key="1">
    <source>
        <dbReference type="ARBA" id="ARBA00003456"/>
    </source>
</evidence>
<evidence type="ECO:0000256" key="10">
    <source>
        <dbReference type="HAMAP-Rule" id="MF_00815"/>
    </source>
</evidence>
<protein>
    <recommendedName>
        <fullName evidence="10">ATP synthase gamma chain</fullName>
    </recommendedName>
    <alternativeName>
        <fullName evidence="10">ATP synthase F1 sector gamma subunit</fullName>
    </alternativeName>
    <alternativeName>
        <fullName evidence="10">F-ATPase gamma subunit</fullName>
    </alternativeName>
</protein>
<keyword evidence="7 10" id="KW-0472">Membrane</keyword>
<evidence type="ECO:0000256" key="3">
    <source>
        <dbReference type="ARBA" id="ARBA00007681"/>
    </source>
</evidence>
<comment type="subunit">
    <text evidence="10">F-type ATPases have 2 components, CF(1) - the catalytic core - and CF(0) - the membrane proton channel. CF(1) has five subunits: alpha(3), beta(3), gamma(1), delta(1), epsilon(1). CF(0) has three main subunits: a, b and c.</text>
</comment>
<dbReference type="CDD" id="cd12151">
    <property type="entry name" value="F1-ATPase_gamma"/>
    <property type="match status" value="1"/>
</dbReference>
<keyword evidence="10" id="KW-1003">Cell membrane</keyword>
<dbReference type="PROSITE" id="PS00153">
    <property type="entry name" value="ATPASE_GAMMA"/>
    <property type="match status" value="1"/>
</dbReference>
<dbReference type="Gene3D" id="1.10.287.80">
    <property type="entry name" value="ATP synthase, gamma subunit, helix hairpin domain"/>
    <property type="match status" value="1"/>
</dbReference>
<dbReference type="NCBIfam" id="TIGR01146">
    <property type="entry name" value="ATPsyn_F1gamma"/>
    <property type="match status" value="1"/>
</dbReference>
<dbReference type="RefSeq" id="WP_323733115.1">
    <property type="nucleotide sequence ID" value="NZ_CP110820.1"/>
</dbReference>
<comment type="similarity">
    <text evidence="3 10">Belongs to the ATPase gamma chain family.</text>
</comment>
<keyword evidence="4 10" id="KW-0813">Transport</keyword>
<dbReference type="PRINTS" id="PR00126">
    <property type="entry name" value="ATPASEGAMMA"/>
</dbReference>
<evidence type="ECO:0000256" key="7">
    <source>
        <dbReference type="ARBA" id="ARBA00023136"/>
    </source>
</evidence>
<dbReference type="HAMAP" id="MF_00815">
    <property type="entry name" value="ATP_synth_gamma_bact"/>
    <property type="match status" value="1"/>
</dbReference>
<comment type="function">
    <text evidence="1 10">Produces ATP from ADP in the presence of a proton gradient across the membrane. The gamma chain is believed to be important in regulating ATPase activity and the flow of protons through the CF(0) complex.</text>
</comment>
<dbReference type="PANTHER" id="PTHR11693">
    <property type="entry name" value="ATP SYNTHASE GAMMA CHAIN"/>
    <property type="match status" value="1"/>
</dbReference>
<dbReference type="Gene3D" id="3.40.1380.10">
    <property type="match status" value="1"/>
</dbReference>